<dbReference type="EMBL" id="CP036434">
    <property type="protein sequence ID" value="QDV07960.1"/>
    <property type="molecule type" value="Genomic_DNA"/>
</dbReference>
<dbReference type="GO" id="GO:0004049">
    <property type="term" value="F:anthranilate synthase activity"/>
    <property type="evidence" value="ECO:0007669"/>
    <property type="project" value="UniProtKB-EC"/>
</dbReference>
<dbReference type="Proteomes" id="UP000320390">
    <property type="component" value="Chromosome"/>
</dbReference>
<dbReference type="GO" id="GO:0000162">
    <property type="term" value="P:L-tryptophan biosynthetic process"/>
    <property type="evidence" value="ECO:0007669"/>
    <property type="project" value="TreeGrafter"/>
</dbReference>
<sequence>MNFSRPIRTSTALDADEHRLVWAVYPADRTTPVQTFERLRATGHHAALLESVEGPERLARYSFVAVDPDGSLRAGSTSAMLTDASGRGETLDLPPHEALREASARRRRDQPAAGHPDLPPFQGGWLGLFSYEWAATLEPRVPRPEQRDFDLPEALFDHYPDVVAFDHSAQTCTVLCAAPRGAADRAEAEGRAARIAADMGASNELSGSIDRGFRLLDQEPRSLTERSDFLRGVDRLKEAIGQGEIFQAVLSQRFEQRYEGDPFTLYRVLRLVNPAPHMFYFEADGLTLVGSSPERLVSVQDGHLEVVPIAGTRKRGATTAEDERLGAELLADVKECAEHDMLVDLARNDAGRVARIGTVEVEQYRQLVKFPRVQHLVSRVGAELAPGLDALDALAAAFPAGTVSGAPKVRAMSLVAELEGRERGAYAGAFGYLDRAGQLDVAIAIRTIVCHGGKLHFQAGAGIVFDSDPDKEFEETLHKASALFEAARMATSPAFQPEPAEAPVR</sequence>
<evidence type="ECO:0000259" key="3">
    <source>
        <dbReference type="Pfam" id="PF04715"/>
    </source>
</evidence>
<dbReference type="SUPFAM" id="SSF56322">
    <property type="entry name" value="ADC synthase"/>
    <property type="match status" value="1"/>
</dbReference>
<dbReference type="PRINTS" id="PR00095">
    <property type="entry name" value="ANTSNTHASEI"/>
</dbReference>
<dbReference type="Pfam" id="PF00425">
    <property type="entry name" value="Chorismate_bind"/>
    <property type="match status" value="1"/>
</dbReference>
<dbReference type="InterPro" id="IPR006805">
    <property type="entry name" value="Anth_synth_I_N"/>
</dbReference>
<dbReference type="PANTHER" id="PTHR11236:SF9">
    <property type="entry name" value="ANTHRANILATE SYNTHASE COMPONENT 1"/>
    <property type="match status" value="1"/>
</dbReference>
<organism evidence="4 5">
    <name type="scientific">Saltatorellus ferox</name>
    <dbReference type="NCBI Taxonomy" id="2528018"/>
    <lineage>
        <taxon>Bacteria</taxon>
        <taxon>Pseudomonadati</taxon>
        <taxon>Planctomycetota</taxon>
        <taxon>Planctomycetia</taxon>
        <taxon>Planctomycetia incertae sedis</taxon>
        <taxon>Saltatorellus</taxon>
    </lineage>
</organism>
<proteinExistence type="predicted"/>
<evidence type="ECO:0000313" key="4">
    <source>
        <dbReference type="EMBL" id="QDV07960.1"/>
    </source>
</evidence>
<keyword evidence="4" id="KW-0456">Lyase</keyword>
<dbReference type="InterPro" id="IPR015890">
    <property type="entry name" value="Chorismate_C"/>
</dbReference>
<dbReference type="PANTHER" id="PTHR11236">
    <property type="entry name" value="AMINOBENZOATE/ANTHRANILATE SYNTHASE"/>
    <property type="match status" value="1"/>
</dbReference>
<dbReference type="Gene3D" id="3.60.120.10">
    <property type="entry name" value="Anthranilate synthase"/>
    <property type="match status" value="1"/>
</dbReference>
<feature type="domain" description="Anthranilate synthase component I N-terminal" evidence="3">
    <location>
        <begin position="29"/>
        <end position="174"/>
    </location>
</feature>
<evidence type="ECO:0000259" key="2">
    <source>
        <dbReference type="Pfam" id="PF00425"/>
    </source>
</evidence>
<reference evidence="4 5" key="1">
    <citation type="submission" date="2019-02" db="EMBL/GenBank/DDBJ databases">
        <title>Deep-cultivation of Planctomycetes and their phenomic and genomic characterization uncovers novel biology.</title>
        <authorList>
            <person name="Wiegand S."/>
            <person name="Jogler M."/>
            <person name="Boedeker C."/>
            <person name="Pinto D."/>
            <person name="Vollmers J."/>
            <person name="Rivas-Marin E."/>
            <person name="Kohn T."/>
            <person name="Peeters S.H."/>
            <person name="Heuer A."/>
            <person name="Rast P."/>
            <person name="Oberbeckmann S."/>
            <person name="Bunk B."/>
            <person name="Jeske O."/>
            <person name="Meyerdierks A."/>
            <person name="Storesund J.E."/>
            <person name="Kallscheuer N."/>
            <person name="Luecker S."/>
            <person name="Lage O.M."/>
            <person name="Pohl T."/>
            <person name="Merkel B.J."/>
            <person name="Hornburger P."/>
            <person name="Mueller R.-W."/>
            <person name="Bruemmer F."/>
            <person name="Labrenz M."/>
            <person name="Spormann A.M."/>
            <person name="Op den Camp H."/>
            <person name="Overmann J."/>
            <person name="Amann R."/>
            <person name="Jetten M.S.M."/>
            <person name="Mascher T."/>
            <person name="Medema M.H."/>
            <person name="Devos D.P."/>
            <person name="Kaster A.-K."/>
            <person name="Ovreas L."/>
            <person name="Rohde M."/>
            <person name="Galperin M.Y."/>
            <person name="Jogler C."/>
        </authorList>
    </citation>
    <scope>NUCLEOTIDE SEQUENCE [LARGE SCALE GENOMIC DNA]</scope>
    <source>
        <strain evidence="4 5">Poly30</strain>
    </source>
</reference>
<dbReference type="InterPro" id="IPR005801">
    <property type="entry name" value="ADC_synthase"/>
</dbReference>
<dbReference type="RefSeq" id="WP_145199776.1">
    <property type="nucleotide sequence ID" value="NZ_CP036434.1"/>
</dbReference>
<gene>
    <name evidence="4" type="primary">trpE</name>
    <name evidence="4" type="ORF">Poly30_34960</name>
</gene>
<evidence type="ECO:0000313" key="5">
    <source>
        <dbReference type="Proteomes" id="UP000320390"/>
    </source>
</evidence>
<feature type="domain" description="Chorismate-utilising enzyme C-terminal" evidence="2">
    <location>
        <begin position="226"/>
        <end position="479"/>
    </location>
</feature>
<dbReference type="AlphaFoldDB" id="A0A518EV44"/>
<feature type="region of interest" description="Disordered" evidence="1">
    <location>
        <begin position="84"/>
        <end position="119"/>
    </location>
</feature>
<protein>
    <submittedName>
        <fullName evidence="4">Anthranilate synthase component 1</fullName>
        <ecNumber evidence="4">4.1.3.27</ecNumber>
    </submittedName>
</protein>
<dbReference type="Pfam" id="PF04715">
    <property type="entry name" value="Anth_synt_I_N"/>
    <property type="match status" value="1"/>
</dbReference>
<dbReference type="OrthoDB" id="9803598at2"/>
<name>A0A518EV44_9BACT</name>
<dbReference type="InterPro" id="IPR019999">
    <property type="entry name" value="Anth_synth_I-like"/>
</dbReference>
<accession>A0A518EV44</accession>
<feature type="compositionally biased region" description="Basic and acidic residues" evidence="1">
    <location>
        <begin position="94"/>
        <end position="104"/>
    </location>
</feature>
<dbReference type="EC" id="4.1.3.27" evidence="4"/>
<keyword evidence="5" id="KW-1185">Reference proteome</keyword>
<evidence type="ECO:0000256" key="1">
    <source>
        <dbReference type="SAM" id="MobiDB-lite"/>
    </source>
</evidence>